<dbReference type="HOGENOM" id="CLU_002351_7_1_9"/>
<dbReference type="RefSeq" id="WP_006904295.1">
    <property type="nucleotide sequence ID" value="NZ_JH976535.1"/>
</dbReference>
<dbReference type="EMBL" id="AENY02000003">
    <property type="protein sequence ID" value="EKP94281.1"/>
    <property type="molecule type" value="Genomic_DNA"/>
</dbReference>
<organism evidence="3 4">
    <name type="scientific">Thermaerobacter subterraneus DSM 13965</name>
    <dbReference type="NCBI Taxonomy" id="867903"/>
    <lineage>
        <taxon>Bacteria</taxon>
        <taxon>Bacillati</taxon>
        <taxon>Bacillota</taxon>
        <taxon>Clostridia</taxon>
        <taxon>Eubacteriales</taxon>
        <taxon>Clostridiales Family XVII. Incertae Sedis</taxon>
        <taxon>Thermaerobacter</taxon>
    </lineage>
</organism>
<evidence type="ECO:0000256" key="1">
    <source>
        <dbReference type="ARBA" id="ARBA00008799"/>
    </source>
</evidence>
<name>K6QCK9_9FIRM</name>
<dbReference type="OrthoDB" id="9761633at2"/>
<sequence length="495" mass="54854">MSLVVVANREPLRREGDGWVPAVGGLATALLPVLERRGGAWVAWGEKDAGSLPLLHYPPAAPRFAVHRLFLPPREVAGSYHGMANRTLWPLAHYLLDRVEIRRDFLTAYRSTNRRFAEAVLSLWDDPHIPVWVQDYHLMLVPALLRAARPQGRIGFFWHIPWPPPEVWQVLPWLEELLAGVLGADLVGLHTAEYVDNFLATCRLLPGAVVRGQRVLWQGRAVRVEAHPIGIDTARFRRWAAEPRIRERAARLRRAAGGRFVLVGVDRLDYTKGIPERLAAWERLLEQHPQWRGQATLYQIAVPSRTRLESYRQLKRRVDEQVGRINGAFMQDGWLPVRYLYRAFPPQELVAFYLAADVALVTPLRDGMNLVAQEYAWVTENGVLVLSNLAGAAAVLPEALRVNPYDVDGLAETLHGILASLAEGRGRRTWEARRAALKERVAALDVHGWAARFLASLEQAPAVPAGPPRRSAAAPGAATAAPEGPLGGGSPGGSA</sequence>
<comment type="caution">
    <text evidence="3">The sequence shown here is derived from an EMBL/GenBank/DDBJ whole genome shotgun (WGS) entry which is preliminary data.</text>
</comment>
<dbReference type="AlphaFoldDB" id="K6QCK9"/>
<dbReference type="eggNOG" id="COG0380">
    <property type="taxonomic scope" value="Bacteria"/>
</dbReference>
<dbReference type="Gene3D" id="3.40.50.2000">
    <property type="entry name" value="Glycogen Phosphorylase B"/>
    <property type="match status" value="2"/>
</dbReference>
<accession>K6QCK9</accession>
<dbReference type="EC" id="2.4.1.15" evidence="3"/>
<dbReference type="GO" id="GO:0005992">
    <property type="term" value="P:trehalose biosynthetic process"/>
    <property type="evidence" value="ECO:0007669"/>
    <property type="project" value="InterPro"/>
</dbReference>
<feature type="region of interest" description="Disordered" evidence="2">
    <location>
        <begin position="462"/>
        <end position="495"/>
    </location>
</feature>
<evidence type="ECO:0000256" key="2">
    <source>
        <dbReference type="SAM" id="MobiDB-lite"/>
    </source>
</evidence>
<gene>
    <name evidence="3" type="ORF">ThesuDRAFT_02014</name>
</gene>
<dbReference type="STRING" id="867903.ThesuDRAFT_02014"/>
<evidence type="ECO:0000313" key="4">
    <source>
        <dbReference type="Proteomes" id="UP000005710"/>
    </source>
</evidence>
<proteinExistence type="inferred from homology"/>
<keyword evidence="3" id="KW-0328">Glycosyltransferase</keyword>
<protein>
    <submittedName>
        <fullName evidence="3">Trehalose-6-phosphate synthase</fullName>
        <ecNumber evidence="3">2.4.1.15</ecNumber>
    </submittedName>
</protein>
<dbReference type="SUPFAM" id="SSF53756">
    <property type="entry name" value="UDP-Glycosyltransferase/glycogen phosphorylase"/>
    <property type="match status" value="1"/>
</dbReference>
<feature type="compositionally biased region" description="Gly residues" evidence="2">
    <location>
        <begin position="485"/>
        <end position="495"/>
    </location>
</feature>
<dbReference type="InterPro" id="IPR001830">
    <property type="entry name" value="Glyco_trans_20"/>
</dbReference>
<dbReference type="GO" id="GO:0003825">
    <property type="term" value="F:alpha,alpha-trehalose-phosphate synthase (UDP-forming) activity"/>
    <property type="evidence" value="ECO:0007669"/>
    <property type="project" value="UniProtKB-EC"/>
</dbReference>
<dbReference type="CDD" id="cd03788">
    <property type="entry name" value="GT20_TPS"/>
    <property type="match status" value="1"/>
</dbReference>
<dbReference type="PANTHER" id="PTHR10788">
    <property type="entry name" value="TREHALOSE-6-PHOSPHATE SYNTHASE"/>
    <property type="match status" value="1"/>
</dbReference>
<dbReference type="Pfam" id="PF00982">
    <property type="entry name" value="Glyco_transf_20"/>
    <property type="match status" value="1"/>
</dbReference>
<dbReference type="Proteomes" id="UP000005710">
    <property type="component" value="Unassembled WGS sequence"/>
</dbReference>
<reference evidence="3" key="1">
    <citation type="submission" date="2010-10" db="EMBL/GenBank/DDBJ databases">
        <authorList>
            <consortium name="US DOE Joint Genome Institute (JGI-PGF)"/>
            <person name="Lucas S."/>
            <person name="Copeland A."/>
            <person name="Lapidus A."/>
            <person name="Bruce D."/>
            <person name="Goodwin L."/>
            <person name="Pitluck S."/>
            <person name="Kyrpides N."/>
            <person name="Mavromatis K."/>
            <person name="Detter J.C."/>
            <person name="Han C."/>
            <person name="Land M."/>
            <person name="Hauser L."/>
            <person name="Markowitz V."/>
            <person name="Cheng J.-F."/>
            <person name="Hugenholtz P."/>
            <person name="Woyke T."/>
            <person name="Wu D."/>
            <person name="Pukall R."/>
            <person name="Wahrenburg C."/>
            <person name="Brambilla E."/>
            <person name="Klenk H.-P."/>
            <person name="Eisen J.A."/>
        </authorList>
    </citation>
    <scope>NUCLEOTIDE SEQUENCE [LARGE SCALE GENOMIC DNA]</scope>
    <source>
        <strain evidence="3">DSM 13965</strain>
    </source>
</reference>
<keyword evidence="3" id="KW-0808">Transferase</keyword>
<keyword evidence="4" id="KW-1185">Reference proteome</keyword>
<feature type="compositionally biased region" description="Low complexity" evidence="2">
    <location>
        <begin position="462"/>
        <end position="484"/>
    </location>
</feature>
<reference evidence="3" key="2">
    <citation type="submission" date="2012-10" db="EMBL/GenBank/DDBJ databases">
        <title>Improved high-quality draft of Thermaerobacter subterraneus C21, DSM 13965.</title>
        <authorList>
            <consortium name="DOE Joint Genome Institute"/>
            <person name="Eisen J."/>
            <person name="Huntemann M."/>
            <person name="Wei C.-L."/>
            <person name="Han J."/>
            <person name="Detter J.C."/>
            <person name="Han C."/>
            <person name="Tapia R."/>
            <person name="Chen A."/>
            <person name="Kyrpides N."/>
            <person name="Mavromatis K."/>
            <person name="Markowitz V."/>
            <person name="Szeto E."/>
            <person name="Ivanova N."/>
            <person name="Mikhailova N."/>
            <person name="Ovchinnikova G."/>
            <person name="Pagani I."/>
            <person name="Pati A."/>
            <person name="Goodwin L."/>
            <person name="Nordberg H.P."/>
            <person name="Cantor M.N."/>
            <person name="Hua S.X."/>
            <person name="Woyke T."/>
            <person name="Eisen J."/>
            <person name="Klenk H.-P."/>
        </authorList>
    </citation>
    <scope>NUCLEOTIDE SEQUENCE [LARGE SCALE GENOMIC DNA]</scope>
    <source>
        <strain evidence="3">DSM 13965</strain>
    </source>
</reference>
<comment type="similarity">
    <text evidence="1">Belongs to the glycosyltransferase 20 family.</text>
</comment>
<evidence type="ECO:0000313" key="3">
    <source>
        <dbReference type="EMBL" id="EKP94281.1"/>
    </source>
</evidence>
<dbReference type="PANTHER" id="PTHR10788:SF106">
    <property type="entry name" value="BCDNA.GH08860"/>
    <property type="match status" value="1"/>
</dbReference>